<feature type="region of interest" description="Disordered" evidence="1">
    <location>
        <begin position="13"/>
        <end position="37"/>
    </location>
</feature>
<evidence type="ECO:0000313" key="3">
    <source>
        <dbReference type="WBParaSite" id="ACAC_0000144201-mRNA-1"/>
    </source>
</evidence>
<feature type="compositionally biased region" description="Polar residues" evidence="1">
    <location>
        <begin position="196"/>
        <end position="210"/>
    </location>
</feature>
<reference evidence="3" key="2">
    <citation type="submission" date="2017-02" db="UniProtKB">
        <authorList>
            <consortium name="WormBaseParasite"/>
        </authorList>
    </citation>
    <scope>IDENTIFICATION</scope>
</reference>
<sequence>MDGRQYLKSYYYPAGSETKKDSQTDSEMSEYSLSTTDQHVEQKIHQPQVQALQTNRVASYPVMEHDFAPKPAVEKPFIESSYCQTLNSYSIDYFMEGRPSTNRVESDVNVLAIDPHHRYQTVQEVLPHLRAEKPNSACVQALTTLCDTNLDGKNNAKTYEVSEYAWQGHYEEAAEQYALPYQRHSATGKNDEVGKNQAQPQHNEVMSTNPGEEFSVPYSKTYGKEESAYSKYIAIPNDLFLAYRSKPFITTSPYKPTPILTDQPPSKYATCNVSSSVSGLTQHPSSNAVKNDAIRFNEKTDEIQSHHPDFSTEIEPELTDKTAATYFPVAEYCAPKHSVVGKALAHVKPAAMVSEYQLEDLNDLSPCAGAL</sequence>
<feature type="compositionally biased region" description="Polar residues" evidence="1">
    <location>
        <begin position="25"/>
        <end position="37"/>
    </location>
</feature>
<feature type="region of interest" description="Disordered" evidence="1">
    <location>
        <begin position="186"/>
        <end position="216"/>
    </location>
</feature>
<organism evidence="2 3">
    <name type="scientific">Angiostrongylus cantonensis</name>
    <name type="common">Rat lungworm</name>
    <dbReference type="NCBI Taxonomy" id="6313"/>
    <lineage>
        <taxon>Eukaryota</taxon>
        <taxon>Metazoa</taxon>
        <taxon>Ecdysozoa</taxon>
        <taxon>Nematoda</taxon>
        <taxon>Chromadorea</taxon>
        <taxon>Rhabditida</taxon>
        <taxon>Rhabditina</taxon>
        <taxon>Rhabditomorpha</taxon>
        <taxon>Strongyloidea</taxon>
        <taxon>Metastrongylidae</taxon>
        <taxon>Angiostrongylus</taxon>
    </lineage>
</organism>
<reference evidence="2" key="1">
    <citation type="submission" date="2012-09" db="EMBL/GenBank/DDBJ databases">
        <authorList>
            <person name="Martin A.A."/>
        </authorList>
    </citation>
    <scope>NUCLEOTIDE SEQUENCE</scope>
</reference>
<dbReference type="Proteomes" id="UP000035642">
    <property type="component" value="Unassembled WGS sequence"/>
</dbReference>
<evidence type="ECO:0000313" key="2">
    <source>
        <dbReference type="Proteomes" id="UP000035642"/>
    </source>
</evidence>
<accession>A0A0K0CVQ6</accession>
<name>A0A0K0CVQ6_ANGCA</name>
<protein>
    <submittedName>
        <fullName evidence="3">Protein grainyhead</fullName>
    </submittedName>
</protein>
<evidence type="ECO:0000256" key="1">
    <source>
        <dbReference type="SAM" id="MobiDB-lite"/>
    </source>
</evidence>
<proteinExistence type="predicted"/>
<keyword evidence="2" id="KW-1185">Reference proteome</keyword>
<dbReference type="AlphaFoldDB" id="A0A0K0CVQ6"/>
<dbReference type="WBParaSite" id="ACAC_0000144201-mRNA-1">
    <property type="protein sequence ID" value="ACAC_0000144201-mRNA-1"/>
    <property type="gene ID" value="ACAC_0000144201"/>
</dbReference>